<evidence type="ECO:0000256" key="7">
    <source>
        <dbReference type="ARBA" id="ARBA00022984"/>
    </source>
</evidence>
<dbReference type="OrthoDB" id="9800958at2"/>
<dbReference type="GO" id="GO:0005737">
    <property type="term" value="C:cytoplasm"/>
    <property type="evidence" value="ECO:0007669"/>
    <property type="project" value="UniProtKB-SubCell"/>
</dbReference>
<dbReference type="InterPro" id="IPR035911">
    <property type="entry name" value="MurE/MurF_N"/>
</dbReference>
<dbReference type="Pfam" id="PF02875">
    <property type="entry name" value="Mur_ligase_C"/>
    <property type="match status" value="1"/>
</dbReference>
<evidence type="ECO:0000259" key="12">
    <source>
        <dbReference type="Pfam" id="PF08245"/>
    </source>
</evidence>
<feature type="short sequence motif" description="Meso-diaminopimelate recognition motif" evidence="9">
    <location>
        <begin position="411"/>
        <end position="414"/>
    </location>
</feature>
<feature type="domain" description="Mur ligase C-terminal" evidence="11">
    <location>
        <begin position="339"/>
        <end position="465"/>
    </location>
</feature>
<dbReference type="GO" id="GO:0005524">
    <property type="term" value="F:ATP binding"/>
    <property type="evidence" value="ECO:0007669"/>
    <property type="project" value="UniProtKB-UniRule"/>
</dbReference>
<keyword evidence="9" id="KW-0460">Magnesium</keyword>
<feature type="binding site" evidence="9">
    <location>
        <begin position="411"/>
        <end position="414"/>
    </location>
    <ligand>
        <name>meso-2,6-diaminopimelate</name>
        <dbReference type="ChEBI" id="CHEBI:57791"/>
    </ligand>
</feature>
<dbReference type="InterPro" id="IPR036565">
    <property type="entry name" value="Mur-like_cat_sf"/>
</dbReference>
<dbReference type="GO" id="GO:0008765">
    <property type="term" value="F:UDP-N-acetylmuramoylalanyl-D-glutamate-2,6-diaminopimelate ligase activity"/>
    <property type="evidence" value="ECO:0007669"/>
    <property type="project" value="UniProtKB-UniRule"/>
</dbReference>
<evidence type="ECO:0000256" key="3">
    <source>
        <dbReference type="ARBA" id="ARBA00022598"/>
    </source>
</evidence>
<dbReference type="InterPro" id="IPR004101">
    <property type="entry name" value="Mur_ligase_C"/>
</dbReference>
<evidence type="ECO:0000256" key="9">
    <source>
        <dbReference type="HAMAP-Rule" id="MF_00208"/>
    </source>
</evidence>
<dbReference type="PANTHER" id="PTHR23135:SF4">
    <property type="entry name" value="UDP-N-ACETYLMURAMOYL-L-ALANYL-D-GLUTAMATE--2,6-DIAMINOPIMELATE LIGASE MURE HOMOLOG, CHLOROPLASTIC"/>
    <property type="match status" value="1"/>
</dbReference>
<keyword evidence="2 9" id="KW-0963">Cytoplasm</keyword>
<evidence type="ECO:0000256" key="4">
    <source>
        <dbReference type="ARBA" id="ARBA00022741"/>
    </source>
</evidence>
<keyword evidence="8 9" id="KW-0961">Cell wall biogenesis/degradation</keyword>
<evidence type="ECO:0000256" key="1">
    <source>
        <dbReference type="ARBA" id="ARBA00005898"/>
    </source>
</evidence>
<accession>H0ULD9</accession>
<dbReference type="GO" id="GO:0071555">
    <property type="term" value="P:cell wall organization"/>
    <property type="evidence" value="ECO:0007669"/>
    <property type="project" value="UniProtKB-KW"/>
</dbReference>
<evidence type="ECO:0000256" key="5">
    <source>
        <dbReference type="ARBA" id="ARBA00022840"/>
    </source>
</evidence>
<feature type="binding site" evidence="9">
    <location>
        <position position="467"/>
    </location>
    <ligand>
        <name>meso-2,6-diaminopimelate</name>
        <dbReference type="ChEBI" id="CHEBI:57791"/>
    </ligand>
</feature>
<dbReference type="Gene3D" id="3.40.1190.10">
    <property type="entry name" value="Mur-like, catalytic domain"/>
    <property type="match status" value="1"/>
</dbReference>
<name>H0ULD9_9BACT</name>
<dbReference type="NCBIfam" id="NF001126">
    <property type="entry name" value="PRK00139.1-4"/>
    <property type="match status" value="1"/>
</dbReference>
<dbReference type="GO" id="GO:0004326">
    <property type="term" value="F:tetrahydrofolylpolyglutamate synthase activity"/>
    <property type="evidence" value="ECO:0007669"/>
    <property type="project" value="InterPro"/>
</dbReference>
<comment type="catalytic activity">
    <reaction evidence="9">
        <text>UDP-N-acetyl-alpha-D-muramoyl-L-alanyl-D-glutamate + meso-2,6-diaminopimelate + ATP = UDP-N-acetyl-alpha-D-muramoyl-L-alanyl-gamma-D-glutamyl-meso-2,6-diaminopimelate + ADP + phosphate + H(+)</text>
        <dbReference type="Rhea" id="RHEA:23676"/>
        <dbReference type="ChEBI" id="CHEBI:15378"/>
        <dbReference type="ChEBI" id="CHEBI:30616"/>
        <dbReference type="ChEBI" id="CHEBI:43474"/>
        <dbReference type="ChEBI" id="CHEBI:57791"/>
        <dbReference type="ChEBI" id="CHEBI:83900"/>
        <dbReference type="ChEBI" id="CHEBI:83905"/>
        <dbReference type="ChEBI" id="CHEBI:456216"/>
        <dbReference type="EC" id="6.3.2.13"/>
    </reaction>
</comment>
<dbReference type="GO" id="GO:0008360">
    <property type="term" value="P:regulation of cell shape"/>
    <property type="evidence" value="ECO:0007669"/>
    <property type="project" value="UniProtKB-KW"/>
</dbReference>
<dbReference type="GO" id="GO:0009252">
    <property type="term" value="P:peptidoglycan biosynthetic process"/>
    <property type="evidence" value="ECO:0007669"/>
    <property type="project" value="UniProtKB-UniRule"/>
</dbReference>
<dbReference type="Pfam" id="PF08245">
    <property type="entry name" value="Mur_ligase_M"/>
    <property type="match status" value="1"/>
</dbReference>
<dbReference type="EMBL" id="CM001376">
    <property type="protein sequence ID" value="EHM13498.1"/>
    <property type="molecule type" value="Genomic_DNA"/>
</dbReference>
<dbReference type="eggNOG" id="COG0769">
    <property type="taxonomic scope" value="Bacteria"/>
</dbReference>
<feature type="modified residue" description="N6-carboxylysine" evidence="9">
    <location>
        <position position="225"/>
    </location>
</feature>
<feature type="binding site" evidence="9">
    <location>
        <begin position="116"/>
        <end position="122"/>
    </location>
    <ligand>
        <name>ATP</name>
        <dbReference type="ChEBI" id="CHEBI:30616"/>
    </ligand>
</feature>
<keyword evidence="9 10" id="KW-0131">Cell cycle</keyword>
<comment type="caution">
    <text evidence="9">Lacks conserved residue(s) required for the propagation of feature annotation.</text>
</comment>
<dbReference type="SUPFAM" id="SSF53623">
    <property type="entry name" value="MurD-like peptide ligases, catalytic domain"/>
    <property type="match status" value="1"/>
</dbReference>
<feature type="binding site" evidence="9">
    <location>
        <position position="191"/>
    </location>
    <ligand>
        <name>UDP-N-acetyl-alpha-D-muramoyl-L-alanyl-D-glutamate</name>
        <dbReference type="ChEBI" id="CHEBI:83900"/>
    </ligand>
</feature>
<keyword evidence="5 9" id="KW-0067">ATP-binding</keyword>
<dbReference type="HAMAP" id="MF_00208">
    <property type="entry name" value="MurE"/>
    <property type="match status" value="1"/>
</dbReference>
<dbReference type="HOGENOM" id="CLU_022291_4_1_0"/>
<dbReference type="SUPFAM" id="SSF53244">
    <property type="entry name" value="MurD-like peptide ligases, peptide-binding domain"/>
    <property type="match status" value="1"/>
</dbReference>
<dbReference type="AlphaFoldDB" id="H0ULD9"/>
<gene>
    <name evidence="9" type="primary">murE</name>
    <name evidence="13" type="ORF">JonanDRAFT_1131</name>
</gene>
<feature type="binding site" evidence="9">
    <location>
        <begin position="158"/>
        <end position="159"/>
    </location>
    <ligand>
        <name>UDP-N-acetyl-alpha-D-muramoyl-L-alanyl-D-glutamate</name>
        <dbReference type="ChEBI" id="CHEBI:83900"/>
    </ligand>
</feature>
<keyword evidence="3 9" id="KW-0436">Ligase</keyword>
<dbReference type="GO" id="GO:0000287">
    <property type="term" value="F:magnesium ion binding"/>
    <property type="evidence" value="ECO:0007669"/>
    <property type="project" value="UniProtKB-UniRule"/>
</dbReference>
<keyword evidence="9 10" id="KW-0132">Cell division</keyword>
<dbReference type="RefSeq" id="WP_008523119.1">
    <property type="nucleotide sequence ID" value="NZ_CM001376.1"/>
</dbReference>
<dbReference type="GO" id="GO:0051301">
    <property type="term" value="P:cell division"/>
    <property type="evidence" value="ECO:0007669"/>
    <property type="project" value="UniProtKB-KW"/>
</dbReference>
<feature type="binding site" evidence="9">
    <location>
        <position position="387"/>
    </location>
    <ligand>
        <name>meso-2,6-diaminopimelate</name>
        <dbReference type="ChEBI" id="CHEBI:57791"/>
    </ligand>
</feature>
<evidence type="ECO:0000256" key="8">
    <source>
        <dbReference type="ARBA" id="ARBA00023316"/>
    </source>
</evidence>
<proteinExistence type="inferred from homology"/>
<dbReference type="UniPathway" id="UPA00219"/>
<keyword evidence="7 9" id="KW-0573">Peptidoglycan synthesis</keyword>
<keyword evidence="4 9" id="KW-0547">Nucleotide-binding</keyword>
<dbReference type="PROSITE" id="PS01011">
    <property type="entry name" value="FOLYLPOLYGLU_SYNT_1"/>
    <property type="match status" value="1"/>
</dbReference>
<evidence type="ECO:0000256" key="2">
    <source>
        <dbReference type="ARBA" id="ARBA00022490"/>
    </source>
</evidence>
<protein>
    <recommendedName>
        <fullName evidence="9">UDP-N-acetylmuramoyl-L-alanyl-D-glutamate--2,6-diaminopimelate ligase</fullName>
        <ecNumber evidence="9">6.3.2.13</ecNumber>
    </recommendedName>
    <alternativeName>
        <fullName evidence="9">Meso-A2pm-adding enzyme</fullName>
    </alternativeName>
    <alternativeName>
        <fullName evidence="9">Meso-diaminopimelate-adding enzyme</fullName>
    </alternativeName>
    <alternativeName>
        <fullName evidence="9">UDP-MurNAc-L-Ala-D-Glu:meso-diaminopimelate ligase</fullName>
    </alternativeName>
    <alternativeName>
        <fullName evidence="9">UDP-MurNAc-tripeptide synthetase</fullName>
    </alternativeName>
    <alternativeName>
        <fullName evidence="9">UDP-N-acetylmuramyl-tripeptide synthetase</fullName>
    </alternativeName>
</protein>
<evidence type="ECO:0000313" key="13">
    <source>
        <dbReference type="EMBL" id="EHM13498.1"/>
    </source>
</evidence>
<comment type="function">
    <text evidence="9">Catalyzes the addition of meso-diaminopimelic acid to the nucleotide precursor UDP-N-acetylmuramoyl-L-alanyl-D-glutamate (UMAG) in the biosynthesis of bacterial cell-wall peptidoglycan.</text>
</comment>
<dbReference type="EC" id="6.3.2.13" evidence="9"/>
<comment type="PTM">
    <text evidence="9">Carboxylation is probably crucial for Mg(2+) binding and, consequently, for the gamma-phosphate positioning of ATP.</text>
</comment>
<dbReference type="PANTHER" id="PTHR23135">
    <property type="entry name" value="MUR LIGASE FAMILY MEMBER"/>
    <property type="match status" value="1"/>
</dbReference>
<feature type="domain" description="Mur ligase central" evidence="12">
    <location>
        <begin position="114"/>
        <end position="316"/>
    </location>
</feature>
<evidence type="ECO:0000259" key="11">
    <source>
        <dbReference type="Pfam" id="PF02875"/>
    </source>
</evidence>
<comment type="similarity">
    <text evidence="1 9">Belongs to the MurCDEF family. MurE subfamily.</text>
</comment>
<feature type="binding site" evidence="9">
    <location>
        <position position="193"/>
    </location>
    <ligand>
        <name>UDP-N-acetyl-alpha-D-muramoyl-L-alanyl-D-glutamate</name>
        <dbReference type="ChEBI" id="CHEBI:83900"/>
    </ligand>
</feature>
<evidence type="ECO:0000256" key="6">
    <source>
        <dbReference type="ARBA" id="ARBA00022960"/>
    </source>
</evidence>
<dbReference type="InterPro" id="IPR013221">
    <property type="entry name" value="Mur_ligase_cen"/>
</dbReference>
<dbReference type="Gene3D" id="3.40.1390.10">
    <property type="entry name" value="MurE/MurF, N-terminal domain"/>
    <property type="match status" value="1"/>
</dbReference>
<organism evidence="13 14">
    <name type="scientific">Jonquetella anthropi DSM 22815</name>
    <dbReference type="NCBI Taxonomy" id="885272"/>
    <lineage>
        <taxon>Bacteria</taxon>
        <taxon>Thermotogati</taxon>
        <taxon>Synergistota</taxon>
        <taxon>Synergistia</taxon>
        <taxon>Synergistales</taxon>
        <taxon>Dethiosulfovibrionaceae</taxon>
        <taxon>Jonquetella</taxon>
    </lineage>
</organism>
<dbReference type="InterPro" id="IPR005761">
    <property type="entry name" value="UDP-N-AcMur-Glu-dNH2Pim_ligase"/>
</dbReference>
<feature type="binding site" evidence="9">
    <location>
        <position position="38"/>
    </location>
    <ligand>
        <name>UDP-N-acetyl-alpha-D-muramoyl-L-alanyl-D-glutamate</name>
        <dbReference type="ChEBI" id="CHEBI:83900"/>
    </ligand>
</feature>
<feature type="binding site" evidence="9">
    <location>
        <position position="463"/>
    </location>
    <ligand>
        <name>meso-2,6-diaminopimelate</name>
        <dbReference type="ChEBI" id="CHEBI:57791"/>
    </ligand>
</feature>
<keyword evidence="14" id="KW-1185">Reference proteome</keyword>
<dbReference type="Proteomes" id="UP000003806">
    <property type="component" value="Chromosome"/>
</dbReference>
<comment type="cofactor">
    <cofactor evidence="9">
        <name>Mg(2+)</name>
        <dbReference type="ChEBI" id="CHEBI:18420"/>
    </cofactor>
</comment>
<comment type="subcellular location">
    <subcellularLocation>
        <location evidence="9 10">Cytoplasm</location>
    </subcellularLocation>
</comment>
<dbReference type="Gene3D" id="3.90.190.20">
    <property type="entry name" value="Mur ligase, C-terminal domain"/>
    <property type="match status" value="1"/>
</dbReference>
<sequence>MDGRIVQALDDLKRAGFLLGWGGDWNGLKETSRLCSDSRLVKPGDVFACVCGRHFDGHSFIMEGLRLGVAGFMIERPTDGLDNWIQVTDVRAAMGFLAARLAGSPCDRLKMVAVTGTNGKSTSSYMIRSVLSACGIKTGLIGTVVYHDGDKETVADRTTPESTALQRLYESMIANGCGACVMECSSHGLVQGRISGSTYDGALFTNLSPEHLDYHGTMEEYFAAKSLLFTEHLKPNAVISVNGCDPWGQKLAARFPSSLTWGLGDGADVRVKADRLTMKAGGSDFDLQVDGQFLGRVALPMTGRFNVENALGAASLCIGLGCSPEAVVKGLETMPQVPGRMERINLSNGVTVIVDFAHTEIALTNLLATLRPLAKRLISVFGHGGERFAGARPELGKIAGQTADRVIVTMDNPRNEDPAEIARAIVAGLEGGKASFSTVLSRRDAVFAALDEAERGDVVVISGKGAEPYLEIKGVKYPYSDRDVVGEWSASRGVGQC</sequence>
<keyword evidence="6 9" id="KW-0133">Cell shape</keyword>
<comment type="pathway">
    <text evidence="9 10">Cell wall biogenesis; peptidoglycan biosynthesis.</text>
</comment>
<reference evidence="13 14" key="1">
    <citation type="submission" date="2011-11" db="EMBL/GenBank/DDBJ databases">
        <title>The Noncontiguous Finished genome of Jonquetella anthropi DSM 22815.</title>
        <authorList>
            <consortium name="US DOE Joint Genome Institute (JGI-PGF)"/>
            <person name="Lucas S."/>
            <person name="Copeland A."/>
            <person name="Lapidus A."/>
            <person name="Glavina del Rio T."/>
            <person name="Dalin E."/>
            <person name="Tice H."/>
            <person name="Bruce D."/>
            <person name="Goodwin L."/>
            <person name="Pitluck S."/>
            <person name="Peters L."/>
            <person name="Mikhailova N."/>
            <person name="Held B."/>
            <person name="Kyrpides N."/>
            <person name="Mavromatis K."/>
            <person name="Ivanova N."/>
            <person name="Markowitz V."/>
            <person name="Cheng J.-F."/>
            <person name="Hugenholtz P."/>
            <person name="Woyke T."/>
            <person name="Wu D."/>
            <person name="Gronow S."/>
            <person name="Wellnitz S."/>
            <person name="Brambilla E."/>
            <person name="Klenk H.-P."/>
            <person name="Eisen J.A."/>
        </authorList>
    </citation>
    <scope>NUCLEOTIDE SEQUENCE [LARGE SCALE GENOMIC DNA]</scope>
    <source>
        <strain evidence="13 14">DSM 22815</strain>
    </source>
</reference>
<feature type="binding site" evidence="9">
    <location>
        <position position="185"/>
    </location>
    <ligand>
        <name>UDP-N-acetyl-alpha-D-muramoyl-L-alanyl-D-glutamate</name>
        <dbReference type="ChEBI" id="CHEBI:83900"/>
    </ligand>
</feature>
<dbReference type="InterPro" id="IPR018109">
    <property type="entry name" value="Folylpolyglutamate_synth_CS"/>
</dbReference>
<evidence type="ECO:0000313" key="14">
    <source>
        <dbReference type="Proteomes" id="UP000003806"/>
    </source>
</evidence>
<evidence type="ECO:0000256" key="10">
    <source>
        <dbReference type="RuleBase" id="RU004135"/>
    </source>
</evidence>
<dbReference type="SUPFAM" id="SSF63418">
    <property type="entry name" value="MurE/MurF N-terminal domain"/>
    <property type="match status" value="1"/>
</dbReference>
<dbReference type="STRING" id="885272.JonanDRAFT_1131"/>
<dbReference type="NCBIfam" id="TIGR01085">
    <property type="entry name" value="murE"/>
    <property type="match status" value="1"/>
</dbReference>
<dbReference type="InterPro" id="IPR036615">
    <property type="entry name" value="Mur_ligase_C_dom_sf"/>
</dbReference>